<dbReference type="SUPFAM" id="SSF52113">
    <property type="entry name" value="BRCT domain"/>
    <property type="match status" value="1"/>
</dbReference>
<dbReference type="InterPro" id="IPR001357">
    <property type="entry name" value="BRCT_dom"/>
</dbReference>
<proteinExistence type="predicted"/>
<accession>A0ABY4BB91</accession>
<evidence type="ECO:0000313" key="2">
    <source>
        <dbReference type="EMBL" id="UOE36441.1"/>
    </source>
</evidence>
<dbReference type="Proteomes" id="UP000831390">
    <property type="component" value="Plasmid unnamed1"/>
</dbReference>
<name>A0ABY4BB91_9BACT</name>
<dbReference type="InterPro" id="IPR036420">
    <property type="entry name" value="BRCT_dom_sf"/>
</dbReference>
<reference evidence="2 3" key="1">
    <citation type="submission" date="2022-03" db="EMBL/GenBank/DDBJ databases">
        <title>Hymenobactersp. isolated from the air.</title>
        <authorList>
            <person name="Won M."/>
            <person name="Kwon S.-W."/>
        </authorList>
    </citation>
    <scope>NUCLEOTIDE SEQUENCE [LARGE SCALE GENOMIC DNA]</scope>
    <source>
        <strain evidence="2 3">KACC 22596</strain>
        <plasmid evidence="2 3">unnamed1</plasmid>
    </source>
</reference>
<evidence type="ECO:0000313" key="3">
    <source>
        <dbReference type="Proteomes" id="UP000831390"/>
    </source>
</evidence>
<protein>
    <submittedName>
        <fullName evidence="2">BRCT domain-containing protein</fullName>
    </submittedName>
</protein>
<evidence type="ECO:0000259" key="1">
    <source>
        <dbReference type="PROSITE" id="PS50172"/>
    </source>
</evidence>
<dbReference type="EMBL" id="CP094535">
    <property type="protein sequence ID" value="UOE36441.1"/>
    <property type="molecule type" value="Genomic_DNA"/>
</dbReference>
<dbReference type="PROSITE" id="PS50172">
    <property type="entry name" value="BRCT"/>
    <property type="match status" value="1"/>
</dbReference>
<keyword evidence="3" id="KW-1185">Reference proteome</keyword>
<dbReference type="Gene3D" id="3.40.50.10190">
    <property type="entry name" value="BRCT domain"/>
    <property type="match status" value="1"/>
</dbReference>
<geneLocation type="plasmid" evidence="2 3">
    <name>unnamed1</name>
</geneLocation>
<dbReference type="CDD" id="cd17748">
    <property type="entry name" value="BRCT_DNA_ligase_like"/>
    <property type="match status" value="1"/>
</dbReference>
<sequence length="217" mass="23863">MAPQPTPSDAHGQPVRLFHRANNTAKAVDQLVGICTGILADGEVNENEAVFFAEWVRKHAPAEPVWPFTDVLQRIERIFADGVCDAEERAELKDVMEALCGFSQEPPLPMAENLSTSLPLCMPQPHPLLFANQQFVVTGKFAYGARTAVFEAITALGGLPTDSAPTKTTNYVVIGVFASRDWINTSHGRKIEKAVQLREKGTGISIVSEEHWKQFVH</sequence>
<keyword evidence="2" id="KW-0614">Plasmid</keyword>
<dbReference type="RefSeq" id="WP_243520310.1">
    <property type="nucleotide sequence ID" value="NZ_CP094535.1"/>
</dbReference>
<feature type="domain" description="BRCT" evidence="1">
    <location>
        <begin position="125"/>
        <end position="217"/>
    </location>
</feature>
<gene>
    <name evidence="2" type="ORF">MTP16_23420</name>
</gene>
<organism evidence="2 3">
    <name type="scientific">Hymenobacter monticola</name>
    <dbReference type="NCBI Taxonomy" id="1705399"/>
    <lineage>
        <taxon>Bacteria</taxon>
        <taxon>Pseudomonadati</taxon>
        <taxon>Bacteroidota</taxon>
        <taxon>Cytophagia</taxon>
        <taxon>Cytophagales</taxon>
        <taxon>Hymenobacteraceae</taxon>
        <taxon>Hymenobacter</taxon>
    </lineage>
</organism>